<keyword evidence="5" id="KW-0804">Transcription</keyword>
<evidence type="ECO:0000256" key="4">
    <source>
        <dbReference type="ARBA" id="ARBA00023125"/>
    </source>
</evidence>
<keyword evidence="2" id="KW-0805">Transcription regulation</keyword>
<evidence type="ECO:0000256" key="2">
    <source>
        <dbReference type="ARBA" id="ARBA00023015"/>
    </source>
</evidence>
<accession>A0A3E1EYN7</accession>
<dbReference type="NCBIfam" id="TIGR02937">
    <property type="entry name" value="sigma70-ECF"/>
    <property type="match status" value="1"/>
</dbReference>
<protein>
    <submittedName>
        <fullName evidence="8">Sigma-70 family RNA polymerase sigma factor</fullName>
    </submittedName>
</protein>
<keyword evidence="9" id="KW-1185">Reference proteome</keyword>
<evidence type="ECO:0000259" key="7">
    <source>
        <dbReference type="Pfam" id="PF08281"/>
    </source>
</evidence>
<dbReference type="SUPFAM" id="SSF88946">
    <property type="entry name" value="Sigma2 domain of RNA polymerase sigma factors"/>
    <property type="match status" value="1"/>
</dbReference>
<dbReference type="InterPro" id="IPR007627">
    <property type="entry name" value="RNA_pol_sigma70_r2"/>
</dbReference>
<dbReference type="Gene3D" id="1.10.1740.10">
    <property type="match status" value="1"/>
</dbReference>
<evidence type="ECO:0000256" key="1">
    <source>
        <dbReference type="ARBA" id="ARBA00010641"/>
    </source>
</evidence>
<dbReference type="PANTHER" id="PTHR43133:SF8">
    <property type="entry name" value="RNA POLYMERASE SIGMA FACTOR HI_1459-RELATED"/>
    <property type="match status" value="1"/>
</dbReference>
<feature type="domain" description="RNA polymerase sigma-70 region 2" evidence="6">
    <location>
        <begin position="26"/>
        <end position="94"/>
    </location>
</feature>
<evidence type="ECO:0000259" key="6">
    <source>
        <dbReference type="Pfam" id="PF04542"/>
    </source>
</evidence>
<dbReference type="Proteomes" id="UP000257127">
    <property type="component" value="Unassembled WGS sequence"/>
</dbReference>
<organism evidence="8 9">
    <name type="scientific">Brumimicrobium aurantiacum</name>
    <dbReference type="NCBI Taxonomy" id="1737063"/>
    <lineage>
        <taxon>Bacteria</taxon>
        <taxon>Pseudomonadati</taxon>
        <taxon>Bacteroidota</taxon>
        <taxon>Flavobacteriia</taxon>
        <taxon>Flavobacteriales</taxon>
        <taxon>Crocinitomicaceae</taxon>
        <taxon>Brumimicrobium</taxon>
    </lineage>
</organism>
<dbReference type="InterPro" id="IPR036388">
    <property type="entry name" value="WH-like_DNA-bd_sf"/>
</dbReference>
<dbReference type="RefSeq" id="WP_116880503.1">
    <property type="nucleotide sequence ID" value="NZ_QURB01000003.1"/>
</dbReference>
<keyword evidence="3" id="KW-0731">Sigma factor</keyword>
<name>A0A3E1EYN7_9FLAO</name>
<dbReference type="PANTHER" id="PTHR43133">
    <property type="entry name" value="RNA POLYMERASE ECF-TYPE SIGMA FACTO"/>
    <property type="match status" value="1"/>
</dbReference>
<sequence>MNLSKQEDKQLVALYINGNEKAFEALLNRHKNKIYNYIFMKIRDEALSQDIFQETFIKVIKTLKKGAYNEEGKFLPWAMRIAHNLMIDHFRKSNKVRMISESSSRSEDYTIFDLLELKDNNVEDDIVHNELVTQMIGLIDFLPESQREILNMRIFKEMSFKDIAEKEGVSINTALGRMRYALINIRKLIEKHDLLTPLSQ</sequence>
<dbReference type="InterPro" id="IPR013325">
    <property type="entry name" value="RNA_pol_sigma_r2"/>
</dbReference>
<evidence type="ECO:0000256" key="5">
    <source>
        <dbReference type="ARBA" id="ARBA00023163"/>
    </source>
</evidence>
<dbReference type="EMBL" id="QURB01000003">
    <property type="protein sequence ID" value="RFC54669.1"/>
    <property type="molecule type" value="Genomic_DNA"/>
</dbReference>
<dbReference type="Pfam" id="PF08281">
    <property type="entry name" value="Sigma70_r4_2"/>
    <property type="match status" value="1"/>
</dbReference>
<dbReference type="OrthoDB" id="9790423at2"/>
<proteinExistence type="inferred from homology"/>
<dbReference type="InterPro" id="IPR013324">
    <property type="entry name" value="RNA_pol_sigma_r3/r4-like"/>
</dbReference>
<feature type="domain" description="RNA polymerase sigma factor 70 region 4 type 2" evidence="7">
    <location>
        <begin position="139"/>
        <end position="173"/>
    </location>
</feature>
<dbReference type="Gene3D" id="1.10.10.10">
    <property type="entry name" value="Winged helix-like DNA-binding domain superfamily/Winged helix DNA-binding domain"/>
    <property type="match status" value="1"/>
</dbReference>
<comment type="caution">
    <text evidence="8">The sequence shown here is derived from an EMBL/GenBank/DDBJ whole genome shotgun (WGS) entry which is preliminary data.</text>
</comment>
<dbReference type="SUPFAM" id="SSF88659">
    <property type="entry name" value="Sigma3 and sigma4 domains of RNA polymerase sigma factors"/>
    <property type="match status" value="1"/>
</dbReference>
<dbReference type="InterPro" id="IPR014284">
    <property type="entry name" value="RNA_pol_sigma-70_dom"/>
</dbReference>
<comment type="similarity">
    <text evidence="1">Belongs to the sigma-70 factor family. ECF subfamily.</text>
</comment>
<reference evidence="8 9" key="1">
    <citation type="submission" date="2018-08" db="EMBL/GenBank/DDBJ databases">
        <title>The draft genome squence of Brumimicrobium sp. N62.</title>
        <authorList>
            <person name="Du Z.-J."/>
            <person name="Luo H.-R."/>
        </authorList>
    </citation>
    <scope>NUCLEOTIDE SEQUENCE [LARGE SCALE GENOMIC DNA]</scope>
    <source>
        <strain evidence="8 9">N62</strain>
    </source>
</reference>
<dbReference type="GO" id="GO:0006352">
    <property type="term" value="P:DNA-templated transcription initiation"/>
    <property type="evidence" value="ECO:0007669"/>
    <property type="project" value="InterPro"/>
</dbReference>
<keyword evidence="4" id="KW-0238">DNA-binding</keyword>
<gene>
    <name evidence="8" type="ORF">DXU93_06685</name>
</gene>
<evidence type="ECO:0000313" key="8">
    <source>
        <dbReference type="EMBL" id="RFC54669.1"/>
    </source>
</evidence>
<dbReference type="Pfam" id="PF04542">
    <property type="entry name" value="Sigma70_r2"/>
    <property type="match status" value="1"/>
</dbReference>
<evidence type="ECO:0000256" key="3">
    <source>
        <dbReference type="ARBA" id="ARBA00023082"/>
    </source>
</evidence>
<dbReference type="GO" id="GO:0016987">
    <property type="term" value="F:sigma factor activity"/>
    <property type="evidence" value="ECO:0007669"/>
    <property type="project" value="UniProtKB-KW"/>
</dbReference>
<dbReference type="GO" id="GO:0003677">
    <property type="term" value="F:DNA binding"/>
    <property type="evidence" value="ECO:0007669"/>
    <property type="project" value="UniProtKB-KW"/>
</dbReference>
<evidence type="ECO:0000313" key="9">
    <source>
        <dbReference type="Proteomes" id="UP000257127"/>
    </source>
</evidence>
<dbReference type="InterPro" id="IPR013249">
    <property type="entry name" value="RNA_pol_sigma70_r4_t2"/>
</dbReference>
<dbReference type="AlphaFoldDB" id="A0A3E1EYN7"/>
<dbReference type="InterPro" id="IPR039425">
    <property type="entry name" value="RNA_pol_sigma-70-like"/>
</dbReference>